<dbReference type="GO" id="GO:0046872">
    <property type="term" value="F:metal ion binding"/>
    <property type="evidence" value="ECO:0007669"/>
    <property type="project" value="UniProtKB-KW"/>
</dbReference>
<evidence type="ECO:0000313" key="41">
    <source>
        <dbReference type="EMBL" id="CAD7284217.1"/>
    </source>
</evidence>
<reference evidence="41" key="1">
    <citation type="submission" date="2020-11" db="EMBL/GenBank/DDBJ databases">
        <authorList>
            <person name="Tran Van P."/>
        </authorList>
    </citation>
    <scope>NUCLEOTIDE SEQUENCE</scope>
</reference>
<gene>
    <name evidence="41" type="ORF">NMOB1V02_LOCUS11824</name>
</gene>
<proteinExistence type="inferred from homology"/>
<dbReference type="Gene3D" id="1.10.4080.10">
    <property type="entry name" value="ADP-ribosylation/Crystallin J1"/>
    <property type="match status" value="1"/>
</dbReference>
<keyword evidence="21 39" id="KW-0460">Magnesium</keyword>
<keyword evidence="27" id="KW-0234">DNA repair</keyword>
<dbReference type="InterPro" id="IPR042406">
    <property type="entry name" value="VKORC1/VKORC1L1"/>
</dbReference>
<keyword evidence="26" id="KW-1015">Disulfide bond</keyword>
<dbReference type="GO" id="GO:0006281">
    <property type="term" value="P:DNA repair"/>
    <property type="evidence" value="ECO:0007669"/>
    <property type="project" value="UniProtKB-KW"/>
</dbReference>
<keyword evidence="24" id="KW-0496">Mitochondrion</keyword>
<evidence type="ECO:0000256" key="25">
    <source>
        <dbReference type="ARBA" id="ARBA00023136"/>
    </source>
</evidence>
<evidence type="ECO:0000256" key="38">
    <source>
        <dbReference type="ARBA" id="ARBA00049015"/>
    </source>
</evidence>
<evidence type="ECO:0000256" key="30">
    <source>
        <dbReference type="ARBA" id="ARBA00023284"/>
    </source>
</evidence>
<evidence type="ECO:0000256" key="34">
    <source>
        <dbReference type="ARBA" id="ARBA00042722"/>
    </source>
</evidence>
<evidence type="ECO:0000256" key="18">
    <source>
        <dbReference type="ARBA" id="ARBA00022763"/>
    </source>
</evidence>
<dbReference type="InterPro" id="IPR039121">
    <property type="entry name" value="NUDT19"/>
</dbReference>
<name>A0A7R9C1K7_9CRUS</name>
<evidence type="ECO:0000256" key="20">
    <source>
        <dbReference type="ARBA" id="ARBA00022824"/>
    </source>
</evidence>
<feature type="binding site" evidence="39">
    <location>
        <position position="388"/>
    </location>
    <ligand>
        <name>Mg(2+)</name>
        <dbReference type="ChEBI" id="CHEBI:18420"/>
        <label>1</label>
    </ligand>
</feature>
<dbReference type="GO" id="GO:0005694">
    <property type="term" value="C:chromosome"/>
    <property type="evidence" value="ECO:0007669"/>
    <property type="project" value="UniProtKB-SubCell"/>
</dbReference>
<evidence type="ECO:0000256" key="23">
    <source>
        <dbReference type="ARBA" id="ARBA00023002"/>
    </source>
</evidence>
<dbReference type="GO" id="GO:0047057">
    <property type="term" value="F:vitamin-K-epoxide reductase (warfarin-sensitive) activity"/>
    <property type="evidence" value="ECO:0007669"/>
    <property type="project" value="UniProtKB-EC"/>
</dbReference>
<feature type="binding site" evidence="39">
    <location>
        <position position="389"/>
    </location>
    <ligand>
        <name>Mg(2+)</name>
        <dbReference type="ChEBI" id="CHEBI:18420"/>
        <label>1</label>
    </ligand>
</feature>
<evidence type="ECO:0000256" key="15">
    <source>
        <dbReference type="ARBA" id="ARBA00022692"/>
    </source>
</evidence>
<evidence type="ECO:0000256" key="31">
    <source>
        <dbReference type="ARBA" id="ARBA00041057"/>
    </source>
</evidence>
<dbReference type="SUPFAM" id="SSF101478">
    <property type="entry name" value="ADP-ribosylglycohydrolase"/>
    <property type="match status" value="1"/>
</dbReference>
<dbReference type="SMART" id="SM00756">
    <property type="entry name" value="VKc"/>
    <property type="match status" value="1"/>
</dbReference>
<evidence type="ECO:0000256" key="17">
    <source>
        <dbReference type="ARBA" id="ARBA00022723"/>
    </source>
</evidence>
<keyword evidence="15" id="KW-0812">Transmembrane</keyword>
<dbReference type="InterPro" id="IPR015797">
    <property type="entry name" value="NUDIX_hydrolase-like_dom_sf"/>
</dbReference>
<dbReference type="GO" id="GO:0005759">
    <property type="term" value="C:mitochondrial matrix"/>
    <property type="evidence" value="ECO:0007669"/>
    <property type="project" value="UniProtKB-SubCell"/>
</dbReference>
<dbReference type="PROSITE" id="PS51462">
    <property type="entry name" value="NUDIX"/>
    <property type="match status" value="1"/>
</dbReference>
<evidence type="ECO:0000256" key="9">
    <source>
        <dbReference type="ARBA" id="ARBA00010702"/>
    </source>
</evidence>
<dbReference type="EC" id="1.17.4.4" evidence="12"/>
<dbReference type="CDD" id="cd18870">
    <property type="entry name" value="NUDIX_AcylCoAdiphos_Nudt19"/>
    <property type="match status" value="1"/>
</dbReference>
<dbReference type="PANTHER" id="PTHR12318">
    <property type="entry name" value="TESTOSTERONE-REGULATED PROTEIN RP2"/>
    <property type="match status" value="1"/>
</dbReference>
<keyword evidence="29" id="KW-0539">Nucleus</keyword>
<dbReference type="GO" id="GO:0005789">
    <property type="term" value="C:endoplasmic reticulum membrane"/>
    <property type="evidence" value="ECO:0007669"/>
    <property type="project" value="UniProtKB-SubCell"/>
</dbReference>
<dbReference type="Gene3D" id="1.20.1440.130">
    <property type="entry name" value="VKOR domain"/>
    <property type="match status" value="1"/>
</dbReference>
<dbReference type="OrthoDB" id="1695362at2759"/>
<evidence type="ECO:0000256" key="29">
    <source>
        <dbReference type="ARBA" id="ARBA00023242"/>
    </source>
</evidence>
<evidence type="ECO:0000256" key="5">
    <source>
        <dbReference type="ARBA" id="ARBA00004477"/>
    </source>
</evidence>
<evidence type="ECO:0000256" key="19">
    <source>
        <dbReference type="ARBA" id="ARBA00022801"/>
    </source>
</evidence>
<evidence type="ECO:0000256" key="36">
    <source>
        <dbReference type="ARBA" id="ARBA00043187"/>
    </source>
</evidence>
<sequence length="692" mass="77460">MANTHVFPGGVISDEDFRHDHVQTLSSRFPACAGRENADAGFRVAALRETFEETGLIFSDEHERRVEEIRDLQFKVKNDPGEFSNLLPKESMPTLLRSLHQWTNWLTPSDIKRRFDTMMYVKFMDDPRPAPSLDASEISSCAWLGLNEALSLGKSKKILLPPPQFYEILTLRDIMNSSRTWEEFQKNVMRRSELLREASIRWLVVRVKTKDGEIGLLPGDDMYPEFPVEETRDGMEELAITCDEAREKCMKGKRWFGTARLNSLLCFAGALVSSYGLYTELRKEADPDYAPLCDLHEYISCSKAFDSKFGKGFGIVGPLLGEDSSLNQYNSLYGIISYSLLFVIGKDESSRKEIQHPEILCFDIEHDVGVFVVHSRLRIEQLPYKRYTDDTAMAMAVAESLVERKGFDARDMAIRFTDEYFKSPRRGYGGSVVNVFYKLRRTRSENPFEPAALQFNGSGSYGNGAAMRAFPVALFFSRCDTDKDKLMQVAIDQGRITHANSTGYHGALLQCLAVSQAFLADPGEVVNIEEFCKAIGDKIRNVEAESEESLRESGGAAVFSAKMKRLEALAKQAKDRSKIDFDIVIRDLGNNISALESVPTAIFCYLMAQDKTLECCQGDSVIERSIQLAIALGGDTDTIATMAAAIAGAHVGVEDIPEVLLKHCEARDRVRDLADRIYAHVVGGEDLQASDV</sequence>
<feature type="binding site" evidence="39">
    <location>
        <position position="390"/>
    </location>
    <ligand>
        <name>Mg(2+)</name>
        <dbReference type="ChEBI" id="CHEBI:18420"/>
        <label>1</label>
    </ligand>
</feature>
<comment type="similarity">
    <text evidence="9">Belongs to the ADP-ribosylglycohydrolase family.</text>
</comment>
<evidence type="ECO:0000256" key="24">
    <source>
        <dbReference type="ARBA" id="ARBA00023128"/>
    </source>
</evidence>
<evidence type="ECO:0000256" key="22">
    <source>
        <dbReference type="ARBA" id="ARBA00022989"/>
    </source>
</evidence>
<keyword evidence="20" id="KW-0256">Endoplasmic reticulum</keyword>
<dbReference type="GO" id="GO:0140290">
    <property type="term" value="P:peptidyl-serine ADP-deribosylation"/>
    <property type="evidence" value="ECO:0007669"/>
    <property type="project" value="UniProtKB-ARBA"/>
</dbReference>
<evidence type="ECO:0000259" key="40">
    <source>
        <dbReference type="PROSITE" id="PS51462"/>
    </source>
</evidence>
<dbReference type="GO" id="GO:0004649">
    <property type="term" value="F:poly(ADP-ribose) glycohydrolase activity"/>
    <property type="evidence" value="ECO:0007669"/>
    <property type="project" value="UniProtKB-EC"/>
</dbReference>
<feature type="binding site" evidence="39">
    <location>
        <position position="638"/>
    </location>
    <ligand>
        <name>Mg(2+)</name>
        <dbReference type="ChEBI" id="CHEBI:18420"/>
        <label>1</label>
    </ligand>
</feature>
<dbReference type="InterPro" id="IPR012932">
    <property type="entry name" value="VKOR"/>
</dbReference>
<dbReference type="EMBL" id="CAJPEX010007371">
    <property type="protein sequence ID" value="CAG0924369.1"/>
    <property type="molecule type" value="Genomic_DNA"/>
</dbReference>
<dbReference type="AlphaFoldDB" id="A0A7R9C1K7"/>
<dbReference type="GO" id="GO:0042373">
    <property type="term" value="P:vitamin K metabolic process"/>
    <property type="evidence" value="ECO:0007669"/>
    <property type="project" value="InterPro"/>
</dbReference>
<keyword evidence="17 39" id="KW-0479">Metal-binding</keyword>
<evidence type="ECO:0000256" key="12">
    <source>
        <dbReference type="ARBA" id="ARBA00012278"/>
    </source>
</evidence>
<dbReference type="CDD" id="cd12917">
    <property type="entry name" value="VKOR_euk"/>
    <property type="match status" value="1"/>
</dbReference>
<dbReference type="InterPro" id="IPR000086">
    <property type="entry name" value="NUDIX_hydrolase_dom"/>
</dbReference>
<evidence type="ECO:0000256" key="26">
    <source>
        <dbReference type="ARBA" id="ARBA00023157"/>
    </source>
</evidence>
<protein>
    <recommendedName>
        <fullName evidence="31">ADP-ribosylhydrolase ARH3</fullName>
        <ecNumber evidence="12">1.17.4.4</ecNumber>
        <ecNumber evidence="11">3.2.1.143</ecNumber>
    </recommendedName>
    <alternativeName>
        <fullName evidence="32">ADP-ribose glycohydrolase ARH3</fullName>
    </alternativeName>
    <alternativeName>
        <fullName evidence="33">ADP-ribosylhydrolase 3</fullName>
    </alternativeName>
    <alternativeName>
        <fullName evidence="36">O-acetyl-ADP-ribose deacetylase ARH3</fullName>
    </alternativeName>
    <alternativeName>
        <fullName evidence="37">Poly(ADP-ribose) glycohydrolase ARH3</fullName>
    </alternativeName>
    <alternativeName>
        <fullName evidence="35">[Protein ADP-ribosylarginine] hydrolase-like protein 2</fullName>
    </alternativeName>
    <alternativeName>
        <fullName evidence="34">[Protein ADP-ribosylserine] hydrolase</fullName>
    </alternativeName>
</protein>
<dbReference type="EMBL" id="OA889408">
    <property type="protein sequence ID" value="CAD7284217.1"/>
    <property type="molecule type" value="Genomic_DNA"/>
</dbReference>
<dbReference type="InterPro" id="IPR005502">
    <property type="entry name" value="Ribosyl_crysJ1"/>
</dbReference>
<feature type="domain" description="Nudix hydrolase" evidence="40">
    <location>
        <begin position="1"/>
        <end position="166"/>
    </location>
</feature>
<dbReference type="EC" id="3.2.1.143" evidence="11"/>
<evidence type="ECO:0000256" key="7">
    <source>
        <dbReference type="ARBA" id="ARBA00005582"/>
    </source>
</evidence>
<keyword evidence="22" id="KW-1133">Transmembrane helix</keyword>
<feature type="binding site" evidence="39">
    <location>
        <position position="637"/>
    </location>
    <ligand>
        <name>Mg(2+)</name>
        <dbReference type="ChEBI" id="CHEBI:18420"/>
        <label>1</label>
    </ligand>
</feature>
<comment type="catalytic activity">
    <reaction evidence="38">
        <text>alpha-NAD(+) + H2O = ADP-D-ribose + nicotinamide + H(+)</text>
        <dbReference type="Rhea" id="RHEA:68792"/>
        <dbReference type="ChEBI" id="CHEBI:15377"/>
        <dbReference type="ChEBI" id="CHEBI:15378"/>
        <dbReference type="ChEBI" id="CHEBI:17154"/>
        <dbReference type="ChEBI" id="CHEBI:57967"/>
        <dbReference type="ChEBI" id="CHEBI:77017"/>
    </reaction>
</comment>
<dbReference type="GO" id="GO:0016818">
    <property type="term" value="F:hydrolase activity, acting on acid anhydrides, in phosphorus-containing anhydrides"/>
    <property type="evidence" value="ECO:0007669"/>
    <property type="project" value="InterPro"/>
</dbReference>
<dbReference type="InterPro" id="IPR038354">
    <property type="entry name" value="VKOR_sf"/>
</dbReference>
<evidence type="ECO:0000256" key="21">
    <source>
        <dbReference type="ARBA" id="ARBA00022842"/>
    </source>
</evidence>
<evidence type="ECO:0000256" key="27">
    <source>
        <dbReference type="ARBA" id="ARBA00023204"/>
    </source>
</evidence>
<dbReference type="Proteomes" id="UP000678499">
    <property type="component" value="Unassembled WGS sequence"/>
</dbReference>
<evidence type="ECO:0000256" key="35">
    <source>
        <dbReference type="ARBA" id="ARBA00042850"/>
    </source>
</evidence>
<evidence type="ECO:0000256" key="37">
    <source>
        <dbReference type="ARBA" id="ARBA00043193"/>
    </source>
</evidence>
<evidence type="ECO:0000256" key="4">
    <source>
        <dbReference type="ARBA" id="ARBA00004305"/>
    </source>
</evidence>
<evidence type="ECO:0000256" key="14">
    <source>
        <dbReference type="ARBA" id="ARBA00022490"/>
    </source>
</evidence>
<evidence type="ECO:0000256" key="16">
    <source>
        <dbReference type="ARBA" id="ARBA00022719"/>
    </source>
</evidence>
<comment type="cofactor">
    <cofactor evidence="1">
        <name>Mn(2+)</name>
        <dbReference type="ChEBI" id="CHEBI:29035"/>
    </cofactor>
</comment>
<comment type="subcellular location">
    <subcellularLocation>
        <location evidence="3">Chromosome</location>
    </subcellularLocation>
    <subcellularLocation>
        <location evidence="6">Cytoplasm</location>
    </subcellularLocation>
    <subcellularLocation>
        <location evidence="5">Endoplasmic reticulum membrane</location>
        <topology evidence="5">Multi-pass membrane protein</topology>
    </subcellularLocation>
    <subcellularLocation>
        <location evidence="4">Mitochondrion matrix</location>
    </subcellularLocation>
    <subcellularLocation>
        <location evidence="2">Nucleus</location>
    </subcellularLocation>
</comment>
<dbReference type="FunFam" id="1.10.4080.10:FF:000001">
    <property type="entry name" value="ADP-ribose glycohydrolase ARH3"/>
    <property type="match status" value="1"/>
</dbReference>
<keyword evidence="16" id="KW-0874">Quinone</keyword>
<evidence type="ECO:0000256" key="6">
    <source>
        <dbReference type="ARBA" id="ARBA00004496"/>
    </source>
</evidence>
<evidence type="ECO:0000256" key="28">
    <source>
        <dbReference type="ARBA" id="ARBA00023211"/>
    </source>
</evidence>
<evidence type="ECO:0000256" key="1">
    <source>
        <dbReference type="ARBA" id="ARBA00001936"/>
    </source>
</evidence>
<keyword evidence="25" id="KW-0472">Membrane</keyword>
<dbReference type="Gene3D" id="3.90.79.10">
    <property type="entry name" value="Nucleoside Triphosphate Pyrophosphohydrolase"/>
    <property type="match status" value="1"/>
</dbReference>
<keyword evidence="19" id="KW-0378">Hydrolase</keyword>
<keyword evidence="42" id="KW-1185">Reference proteome</keyword>
<dbReference type="InterPro" id="IPR036705">
    <property type="entry name" value="Ribosyl_crysJ1_sf"/>
</dbReference>
<dbReference type="PANTHER" id="PTHR12318:SF0">
    <property type="entry name" value="ACYL-COENZYME A DIPHOSPHATASE NUDT19"/>
    <property type="match status" value="1"/>
</dbReference>
<dbReference type="GO" id="GO:0005634">
    <property type="term" value="C:nucleus"/>
    <property type="evidence" value="ECO:0007669"/>
    <property type="project" value="UniProtKB-SubCell"/>
</dbReference>
<evidence type="ECO:0000256" key="39">
    <source>
        <dbReference type="PIRSR" id="PIRSR605502-1"/>
    </source>
</evidence>
<comment type="similarity">
    <text evidence="7">Belongs to the Nudix hydrolase family.</text>
</comment>
<comment type="cofactor">
    <cofactor evidence="39">
        <name>Mg(2+)</name>
        <dbReference type="ChEBI" id="CHEBI:18420"/>
    </cofactor>
    <text evidence="39">Binds 2 magnesium ions per subunit.</text>
</comment>
<dbReference type="GO" id="GO:0048038">
    <property type="term" value="F:quinone binding"/>
    <property type="evidence" value="ECO:0007669"/>
    <property type="project" value="UniProtKB-KW"/>
</dbReference>
<keyword evidence="28" id="KW-0464">Manganese</keyword>
<keyword evidence="13" id="KW-0158">Chromosome</keyword>
<comment type="similarity">
    <text evidence="8">Belongs to the VKOR family.</text>
</comment>
<dbReference type="SUPFAM" id="SSF55811">
    <property type="entry name" value="Nudix"/>
    <property type="match status" value="1"/>
</dbReference>
<evidence type="ECO:0000256" key="8">
    <source>
        <dbReference type="ARBA" id="ARBA00006214"/>
    </source>
</evidence>
<comment type="subunit">
    <text evidence="10">Monomer.</text>
</comment>
<evidence type="ECO:0000256" key="3">
    <source>
        <dbReference type="ARBA" id="ARBA00004286"/>
    </source>
</evidence>
<evidence type="ECO:0000256" key="11">
    <source>
        <dbReference type="ARBA" id="ARBA00012255"/>
    </source>
</evidence>
<dbReference type="Pfam" id="PF07884">
    <property type="entry name" value="VKOR"/>
    <property type="match status" value="1"/>
</dbReference>
<feature type="binding site" evidence="39">
    <location>
        <position position="635"/>
    </location>
    <ligand>
        <name>Mg(2+)</name>
        <dbReference type="ChEBI" id="CHEBI:18420"/>
        <label>1</label>
    </ligand>
</feature>
<keyword evidence="30" id="KW-0676">Redox-active center</keyword>
<keyword evidence="14" id="KW-0963">Cytoplasm</keyword>
<evidence type="ECO:0000313" key="42">
    <source>
        <dbReference type="Proteomes" id="UP000678499"/>
    </source>
</evidence>
<accession>A0A7R9C1K7</accession>
<evidence type="ECO:0000256" key="33">
    <source>
        <dbReference type="ARBA" id="ARBA00042471"/>
    </source>
</evidence>
<evidence type="ECO:0000256" key="2">
    <source>
        <dbReference type="ARBA" id="ARBA00004123"/>
    </source>
</evidence>
<evidence type="ECO:0000256" key="10">
    <source>
        <dbReference type="ARBA" id="ARBA00011245"/>
    </source>
</evidence>
<keyword evidence="18" id="KW-0227">DNA damage</keyword>
<dbReference type="Pfam" id="PF03747">
    <property type="entry name" value="ADP_ribosyl_GH"/>
    <property type="match status" value="1"/>
</dbReference>
<evidence type="ECO:0000256" key="32">
    <source>
        <dbReference type="ARBA" id="ARBA00042398"/>
    </source>
</evidence>
<keyword evidence="23" id="KW-0560">Oxidoreductase</keyword>
<evidence type="ECO:0000256" key="13">
    <source>
        <dbReference type="ARBA" id="ARBA00022454"/>
    </source>
</evidence>
<organism evidence="41">
    <name type="scientific">Notodromas monacha</name>
    <dbReference type="NCBI Taxonomy" id="399045"/>
    <lineage>
        <taxon>Eukaryota</taxon>
        <taxon>Metazoa</taxon>
        <taxon>Ecdysozoa</taxon>
        <taxon>Arthropoda</taxon>
        <taxon>Crustacea</taxon>
        <taxon>Oligostraca</taxon>
        <taxon>Ostracoda</taxon>
        <taxon>Podocopa</taxon>
        <taxon>Podocopida</taxon>
        <taxon>Cypridocopina</taxon>
        <taxon>Cypridoidea</taxon>
        <taxon>Cyprididae</taxon>
        <taxon>Notodromas</taxon>
    </lineage>
</organism>